<accession>A0A0F2DZJ1</accession>
<dbReference type="AlphaFoldDB" id="A0A0F2DZJ1"/>
<dbReference type="Proteomes" id="UP000033489">
    <property type="component" value="Unassembled WGS sequence"/>
</dbReference>
<dbReference type="EMBL" id="JYGT01000008">
    <property type="protein sequence ID" value="KJQ75435.1"/>
    <property type="molecule type" value="Genomic_DNA"/>
</dbReference>
<name>A0A0F2DZJ1_9STRE</name>
<gene>
    <name evidence="1" type="ORF">TZ94_01200</name>
</gene>
<organism evidence="1 2">
    <name type="scientific">Streptococcus infantis</name>
    <dbReference type="NCBI Taxonomy" id="68892"/>
    <lineage>
        <taxon>Bacteria</taxon>
        <taxon>Bacillati</taxon>
        <taxon>Bacillota</taxon>
        <taxon>Bacilli</taxon>
        <taxon>Lactobacillales</taxon>
        <taxon>Streptococcaceae</taxon>
        <taxon>Streptococcus</taxon>
    </lineage>
</organism>
<dbReference type="OrthoDB" id="2217557at2"/>
<evidence type="ECO:0008006" key="3">
    <source>
        <dbReference type="Google" id="ProtNLM"/>
    </source>
</evidence>
<dbReference type="RefSeq" id="WP_045615172.1">
    <property type="nucleotide sequence ID" value="NZ_JYGT01000008.1"/>
</dbReference>
<dbReference type="PATRIC" id="fig|28037.216.peg.1162"/>
<comment type="caution">
    <text evidence="1">The sequence shown here is derived from an EMBL/GenBank/DDBJ whole genome shotgun (WGS) entry which is preliminary data.</text>
</comment>
<evidence type="ECO:0000313" key="2">
    <source>
        <dbReference type="Proteomes" id="UP000033489"/>
    </source>
</evidence>
<sequence>MMFKLLKEFVEVYHRNKGLGELVFTSDCLHVEKPDLSGQLKEFYQHLSFEEETYFRGAPYDFALIPLPLCEAASEGWQDTSWKESYVVFAHMMGDEPIFCDLTSELSPVFGKIPGNSKLYFLSPSLSTFLSTYSQMKKLEITKFENDIYIDEDLSDYKEGFLTGIMAIIEEQLPEAYRKDFIEFMLG</sequence>
<reference evidence="1 2" key="1">
    <citation type="submission" date="2015-02" db="EMBL/GenBank/DDBJ databases">
        <title>Evolution of amylase-binding proteins of oral streptococcal species.</title>
        <authorList>
            <person name="Haase E.M."/>
        </authorList>
    </citation>
    <scope>NUCLEOTIDE SEQUENCE [LARGE SCALE GENOMIC DNA]</scope>
    <source>
        <strain evidence="1 2">UC921A</strain>
    </source>
</reference>
<protein>
    <recommendedName>
        <fullName evidence="3">SMI1/KNR4 family protein</fullName>
    </recommendedName>
</protein>
<evidence type="ECO:0000313" key="1">
    <source>
        <dbReference type="EMBL" id="KJQ75435.1"/>
    </source>
</evidence>
<proteinExistence type="predicted"/>